<dbReference type="GO" id="GO:0051191">
    <property type="term" value="P:prosthetic group biosynthetic process"/>
    <property type="evidence" value="ECO:0007669"/>
    <property type="project" value="InterPro"/>
</dbReference>
<keyword evidence="3" id="KW-0548">Nucleotidyltransferase</keyword>
<reference evidence="6" key="1">
    <citation type="submission" date="2016-11" db="EMBL/GenBank/DDBJ databases">
        <authorList>
            <person name="Varghese N."/>
            <person name="Submissions S."/>
        </authorList>
    </citation>
    <scope>NUCLEOTIDE SEQUENCE [LARGE SCALE GENOMIC DNA]</scope>
    <source>
        <strain evidence="6">DSM 10124</strain>
    </source>
</reference>
<sequence>MIGILEDRERRYEETLKLIELNLGTVLCAKINYPGKNKNTECAKMAFSVLRQEIYKEFDGKIKVEKKLSGYDGDSLLLIIDLPIIEVKKRSIKIETEHPLGRIFDVDIYNKDGVPLSRGDFNIQERKCIVCGNAVRECIVKKRHSVEEVLEKVNTMIKEYGDRYDK</sequence>
<organism evidence="5 6">
    <name type="scientific">Caloramator proteoclasticus DSM 10124</name>
    <dbReference type="NCBI Taxonomy" id="1121262"/>
    <lineage>
        <taxon>Bacteria</taxon>
        <taxon>Bacillati</taxon>
        <taxon>Bacillota</taxon>
        <taxon>Clostridia</taxon>
        <taxon>Eubacteriales</taxon>
        <taxon>Clostridiaceae</taxon>
        <taxon>Caloramator</taxon>
    </lineage>
</organism>
<evidence type="ECO:0000256" key="3">
    <source>
        <dbReference type="ARBA" id="ARBA00022695"/>
    </source>
</evidence>
<dbReference type="GO" id="GO:0050519">
    <property type="term" value="F:holo-citrate lyase synthase activity"/>
    <property type="evidence" value="ECO:0007669"/>
    <property type="project" value="UniProtKB-EC"/>
</dbReference>
<dbReference type="AlphaFoldDB" id="A0A1M4X282"/>
<evidence type="ECO:0000256" key="1">
    <source>
        <dbReference type="ARBA" id="ARBA00012524"/>
    </source>
</evidence>
<proteinExistence type="predicted"/>
<evidence type="ECO:0000256" key="2">
    <source>
        <dbReference type="ARBA" id="ARBA00022679"/>
    </source>
</evidence>
<evidence type="ECO:0000313" key="5">
    <source>
        <dbReference type="EMBL" id="SHE87560.1"/>
    </source>
</evidence>
<evidence type="ECO:0000313" key="6">
    <source>
        <dbReference type="Proteomes" id="UP000184423"/>
    </source>
</evidence>
<dbReference type="EMBL" id="FQVG01000021">
    <property type="protein sequence ID" value="SHE87560.1"/>
    <property type="molecule type" value="Genomic_DNA"/>
</dbReference>
<dbReference type="Proteomes" id="UP000184423">
    <property type="component" value="Unassembled WGS sequence"/>
</dbReference>
<accession>A0A1M4X282</accession>
<keyword evidence="2" id="KW-0808">Transferase</keyword>
<dbReference type="RefSeq" id="WP_073248513.1">
    <property type="nucleotide sequence ID" value="NZ_FQVG01000021.1"/>
</dbReference>
<protein>
    <recommendedName>
        <fullName evidence="1">citrate lyase holo-[acyl-carrier protein] synthase</fullName>
        <ecNumber evidence="1">2.7.7.61</ecNumber>
    </recommendedName>
</protein>
<gene>
    <name evidence="5" type="ORF">SAMN02746091_01290</name>
</gene>
<dbReference type="EC" id="2.7.7.61" evidence="1"/>
<dbReference type="NCBIfam" id="TIGR03124">
    <property type="entry name" value="citrate_citX"/>
    <property type="match status" value="1"/>
</dbReference>
<name>A0A1M4X282_9CLOT</name>
<dbReference type="Pfam" id="PF03802">
    <property type="entry name" value="CitX"/>
    <property type="match status" value="1"/>
</dbReference>
<keyword evidence="6" id="KW-1185">Reference proteome</keyword>
<dbReference type="InterPro" id="IPR005551">
    <property type="entry name" value="CitX"/>
</dbReference>
<comment type="catalytic activity">
    <reaction evidence="4">
        <text>apo-[citrate lyase ACP] + 2'-(5''-triphospho-alpha-D-ribosyl)-3'-dephospho-CoA = holo-[citrate lyase ACP] + diphosphate</text>
        <dbReference type="Rhea" id="RHEA:16333"/>
        <dbReference type="Rhea" id="RHEA-COMP:10157"/>
        <dbReference type="Rhea" id="RHEA-COMP:10158"/>
        <dbReference type="ChEBI" id="CHEBI:29999"/>
        <dbReference type="ChEBI" id="CHEBI:33019"/>
        <dbReference type="ChEBI" id="CHEBI:61378"/>
        <dbReference type="ChEBI" id="CHEBI:82683"/>
        <dbReference type="EC" id="2.7.7.61"/>
    </reaction>
</comment>
<evidence type="ECO:0000256" key="4">
    <source>
        <dbReference type="ARBA" id="ARBA00048574"/>
    </source>
</evidence>